<organism evidence="2 3">
    <name type="scientific">Maribacter cobaltidurans</name>
    <dbReference type="NCBI Taxonomy" id="1178778"/>
    <lineage>
        <taxon>Bacteria</taxon>
        <taxon>Pseudomonadati</taxon>
        <taxon>Bacteroidota</taxon>
        <taxon>Flavobacteriia</taxon>
        <taxon>Flavobacteriales</taxon>
        <taxon>Flavobacteriaceae</taxon>
        <taxon>Maribacter</taxon>
    </lineage>
</organism>
<dbReference type="PANTHER" id="PTHR43283:SF7">
    <property type="entry name" value="BETA-LACTAMASE-RELATED DOMAIN-CONTAINING PROTEIN"/>
    <property type="match status" value="1"/>
</dbReference>
<comment type="caution">
    <text evidence="2">The sequence shown here is derived from an EMBL/GenBank/DDBJ whole genome shotgun (WGS) entry which is preliminary data.</text>
</comment>
<evidence type="ECO:0000313" key="3">
    <source>
        <dbReference type="Proteomes" id="UP001356308"/>
    </source>
</evidence>
<keyword evidence="3" id="KW-1185">Reference proteome</keyword>
<accession>A0ABU7IUG7</accession>
<sequence>MNKTIIRLILILTITTSISCHQNKNLLNNANPTEKGFSQSKLDSLGRYLEDTGSEALMILTDGKIVYDWGNTDKKLLVHSIRKALLNSLYGIYIENGTIDTTMTIGQLKIDDINPLTEIEKTATIADLLKSRSGIYHNAAAVSEGMLASMPERGIHKPNEAYYYNNWDFNTLGYILEKQTGKTIFDLFNQHIARPLGMDYSNDYITVKNPDDNWTIPNVDGFYQFEEDKSKYPAYHFRLSAKDLALYGQLYLNRGEWNGKQIIPKKWIELSTKPYSITNEDYGIGYGMLWNVLIPNENRKSKSFFHTGVGIHMLGVYPESNLVLIHRVDTEKEYEFHQGNFYQMISKVWDSKEK</sequence>
<dbReference type="InterPro" id="IPR050789">
    <property type="entry name" value="Diverse_Enzym_Activities"/>
</dbReference>
<evidence type="ECO:0000313" key="2">
    <source>
        <dbReference type="EMBL" id="MEE1976483.1"/>
    </source>
</evidence>
<feature type="domain" description="Beta-lactamase-related" evidence="1">
    <location>
        <begin position="56"/>
        <end position="328"/>
    </location>
</feature>
<dbReference type="InterPro" id="IPR012338">
    <property type="entry name" value="Beta-lactam/transpept-like"/>
</dbReference>
<dbReference type="InterPro" id="IPR001466">
    <property type="entry name" value="Beta-lactam-related"/>
</dbReference>
<dbReference type="Gene3D" id="3.40.710.10">
    <property type="entry name" value="DD-peptidase/beta-lactamase superfamily"/>
    <property type="match status" value="1"/>
</dbReference>
<protein>
    <submittedName>
        <fullName evidence="2">Serine hydrolase</fullName>
        <ecNumber evidence="2">3.-.-.-</ecNumber>
    </submittedName>
</protein>
<dbReference type="EMBL" id="JAZDDG010000004">
    <property type="protein sequence ID" value="MEE1976483.1"/>
    <property type="molecule type" value="Genomic_DNA"/>
</dbReference>
<dbReference type="PANTHER" id="PTHR43283">
    <property type="entry name" value="BETA-LACTAMASE-RELATED"/>
    <property type="match status" value="1"/>
</dbReference>
<dbReference type="EC" id="3.-.-.-" evidence="2"/>
<reference evidence="2 3" key="1">
    <citation type="submission" date="2024-01" db="EMBL/GenBank/DDBJ databases">
        <title>Maribacter spp. originated from different algae showed divergent polysaccharides utilization ability.</title>
        <authorList>
            <person name="Wang H."/>
            <person name="Wu Y."/>
        </authorList>
    </citation>
    <scope>NUCLEOTIDE SEQUENCE [LARGE SCALE GENOMIC DNA]</scope>
    <source>
        <strain evidence="2 3">PR1</strain>
    </source>
</reference>
<dbReference type="Pfam" id="PF00144">
    <property type="entry name" value="Beta-lactamase"/>
    <property type="match status" value="1"/>
</dbReference>
<dbReference type="PROSITE" id="PS51257">
    <property type="entry name" value="PROKAR_LIPOPROTEIN"/>
    <property type="match status" value="1"/>
</dbReference>
<proteinExistence type="predicted"/>
<evidence type="ECO:0000259" key="1">
    <source>
        <dbReference type="Pfam" id="PF00144"/>
    </source>
</evidence>
<keyword evidence="2" id="KW-0378">Hydrolase</keyword>
<dbReference type="SUPFAM" id="SSF56601">
    <property type="entry name" value="beta-lactamase/transpeptidase-like"/>
    <property type="match status" value="1"/>
</dbReference>
<dbReference type="Proteomes" id="UP001356308">
    <property type="component" value="Unassembled WGS sequence"/>
</dbReference>
<gene>
    <name evidence="2" type="ORF">V1I91_10415</name>
</gene>
<dbReference type="RefSeq" id="WP_272651181.1">
    <property type="nucleotide sequence ID" value="NZ_JAZDDG010000004.1"/>
</dbReference>
<dbReference type="GO" id="GO:0016787">
    <property type="term" value="F:hydrolase activity"/>
    <property type="evidence" value="ECO:0007669"/>
    <property type="project" value="UniProtKB-KW"/>
</dbReference>
<name>A0ABU7IUG7_9FLAO</name>